<dbReference type="EMBL" id="CP023344">
    <property type="protein sequence ID" value="ATC62834.1"/>
    <property type="molecule type" value="Genomic_DNA"/>
</dbReference>
<evidence type="ECO:0000256" key="2">
    <source>
        <dbReference type="SAM" id="MobiDB-lite"/>
    </source>
</evidence>
<feature type="domain" description="CsbD-like" evidence="3">
    <location>
        <begin position="7"/>
        <end position="57"/>
    </location>
</feature>
<protein>
    <submittedName>
        <fullName evidence="4">CsbD family protein</fullName>
    </submittedName>
</protein>
<feature type="region of interest" description="Disordered" evidence="2">
    <location>
        <begin position="1"/>
        <end position="45"/>
    </location>
</feature>
<proteinExistence type="inferred from homology"/>
<feature type="compositionally biased region" description="Basic and acidic residues" evidence="2">
    <location>
        <begin position="1"/>
        <end position="24"/>
    </location>
</feature>
<organism evidence="4 5">
    <name type="scientific">Nibricoccus aquaticus</name>
    <dbReference type="NCBI Taxonomy" id="2576891"/>
    <lineage>
        <taxon>Bacteria</taxon>
        <taxon>Pseudomonadati</taxon>
        <taxon>Verrucomicrobiota</taxon>
        <taxon>Opitutia</taxon>
        <taxon>Opitutales</taxon>
        <taxon>Opitutaceae</taxon>
        <taxon>Nibricoccus</taxon>
    </lineage>
</organism>
<keyword evidence="5" id="KW-1185">Reference proteome</keyword>
<dbReference type="Pfam" id="PF05532">
    <property type="entry name" value="CsbD"/>
    <property type="match status" value="1"/>
</dbReference>
<reference evidence="4 5" key="1">
    <citation type="submission" date="2017-09" db="EMBL/GenBank/DDBJ databases">
        <title>Complete genome sequence of Verrucomicrobial strain HZ-65, isolated from freshwater.</title>
        <authorList>
            <person name="Choi A."/>
        </authorList>
    </citation>
    <scope>NUCLEOTIDE SEQUENCE [LARGE SCALE GENOMIC DNA]</scope>
    <source>
        <strain evidence="4 5">HZ-65</strain>
    </source>
</reference>
<dbReference type="SUPFAM" id="SSF69047">
    <property type="entry name" value="Hypothetical protein YjbJ"/>
    <property type="match status" value="1"/>
</dbReference>
<dbReference type="Gene3D" id="1.10.1470.10">
    <property type="entry name" value="YjbJ"/>
    <property type="match status" value="1"/>
</dbReference>
<accession>A0A290Q2V3</accession>
<evidence type="ECO:0000259" key="3">
    <source>
        <dbReference type="Pfam" id="PF05532"/>
    </source>
</evidence>
<dbReference type="InterPro" id="IPR036629">
    <property type="entry name" value="YjbJ_sf"/>
</dbReference>
<dbReference type="KEGG" id="vbh:CMV30_02005"/>
<gene>
    <name evidence="4" type="ORF">CMV30_02005</name>
</gene>
<evidence type="ECO:0000313" key="5">
    <source>
        <dbReference type="Proteomes" id="UP000217265"/>
    </source>
</evidence>
<dbReference type="RefSeq" id="WP_096054469.1">
    <property type="nucleotide sequence ID" value="NZ_CP023344.1"/>
</dbReference>
<evidence type="ECO:0000313" key="4">
    <source>
        <dbReference type="EMBL" id="ATC62834.1"/>
    </source>
</evidence>
<dbReference type="AlphaFoldDB" id="A0A290Q2V3"/>
<evidence type="ECO:0000256" key="1">
    <source>
        <dbReference type="ARBA" id="ARBA00009129"/>
    </source>
</evidence>
<feature type="compositionally biased region" description="Basic and acidic residues" evidence="2">
    <location>
        <begin position="33"/>
        <end position="45"/>
    </location>
</feature>
<dbReference type="OrthoDB" id="465089at2"/>
<name>A0A290Q2V3_9BACT</name>
<dbReference type="InterPro" id="IPR008462">
    <property type="entry name" value="CsbD"/>
</dbReference>
<comment type="similarity">
    <text evidence="1">Belongs to the UPF0337 (CsbD) family.</text>
</comment>
<sequence>MKSSTQDKAEGTAKDLKGKIKEGAGKLVGNERLQSEGRADQVEGKVQKKVGDVKKVFDR</sequence>
<dbReference type="Proteomes" id="UP000217265">
    <property type="component" value="Chromosome"/>
</dbReference>